<evidence type="ECO:0000313" key="9">
    <source>
        <dbReference type="EMBL" id="CAG6681209.1"/>
    </source>
</evidence>
<evidence type="ECO:0000256" key="4">
    <source>
        <dbReference type="ARBA" id="ARBA00022989"/>
    </source>
</evidence>
<feature type="transmembrane region" description="Helical" evidence="7">
    <location>
        <begin position="760"/>
        <end position="786"/>
    </location>
</feature>
<dbReference type="GO" id="GO:0016020">
    <property type="term" value="C:membrane"/>
    <property type="evidence" value="ECO:0007669"/>
    <property type="project" value="UniProtKB-SubCell"/>
</dbReference>
<comment type="subcellular location">
    <subcellularLocation>
        <location evidence="1">Membrane</location>
        <topology evidence="1">Multi-pass membrane protein</topology>
    </subcellularLocation>
</comment>
<reference evidence="9" key="1">
    <citation type="submission" date="2021-05" db="EMBL/GenBank/DDBJ databases">
        <authorList>
            <person name="Alioto T."/>
            <person name="Alioto T."/>
            <person name="Gomez Garrido J."/>
        </authorList>
    </citation>
    <scope>NUCLEOTIDE SEQUENCE</scope>
</reference>
<protein>
    <submittedName>
        <fullName evidence="9">Prominin-1-A</fullName>
    </submittedName>
</protein>
<dbReference type="Pfam" id="PF05478">
    <property type="entry name" value="Prominin"/>
    <property type="match status" value="1"/>
</dbReference>
<feature type="chain" id="PRO_5034359588" evidence="8">
    <location>
        <begin position="26"/>
        <end position="823"/>
    </location>
</feature>
<keyword evidence="4 7" id="KW-1133">Transmembrane helix</keyword>
<organism evidence="9">
    <name type="scientific">Cacopsylla melanoneura</name>
    <dbReference type="NCBI Taxonomy" id="428564"/>
    <lineage>
        <taxon>Eukaryota</taxon>
        <taxon>Metazoa</taxon>
        <taxon>Ecdysozoa</taxon>
        <taxon>Arthropoda</taxon>
        <taxon>Hexapoda</taxon>
        <taxon>Insecta</taxon>
        <taxon>Pterygota</taxon>
        <taxon>Neoptera</taxon>
        <taxon>Paraneoptera</taxon>
        <taxon>Hemiptera</taxon>
        <taxon>Sternorrhyncha</taxon>
        <taxon>Psylloidea</taxon>
        <taxon>Psyllidae</taxon>
        <taxon>Psyllinae</taxon>
        <taxon>Cacopsylla</taxon>
    </lineage>
</organism>
<dbReference type="PANTHER" id="PTHR22730:SF1">
    <property type="entry name" value="PROMININ-LIKE PROTEIN"/>
    <property type="match status" value="1"/>
</dbReference>
<feature type="transmembrane region" description="Helical" evidence="7">
    <location>
        <begin position="99"/>
        <end position="123"/>
    </location>
</feature>
<evidence type="ECO:0000256" key="3">
    <source>
        <dbReference type="ARBA" id="ARBA00022692"/>
    </source>
</evidence>
<dbReference type="AlphaFoldDB" id="A0A8D8T7R7"/>
<evidence type="ECO:0000256" key="6">
    <source>
        <dbReference type="ARBA" id="ARBA00023180"/>
    </source>
</evidence>
<keyword evidence="6" id="KW-0325">Glycoprotein</keyword>
<evidence type="ECO:0000256" key="1">
    <source>
        <dbReference type="ARBA" id="ARBA00004141"/>
    </source>
</evidence>
<evidence type="ECO:0000256" key="7">
    <source>
        <dbReference type="SAM" id="Phobius"/>
    </source>
</evidence>
<keyword evidence="3 7" id="KW-0812">Transmembrane</keyword>
<dbReference type="PANTHER" id="PTHR22730">
    <property type="entry name" value="PROMININ PROM PROTEIN"/>
    <property type="match status" value="1"/>
</dbReference>
<feature type="signal peptide" evidence="8">
    <location>
        <begin position="1"/>
        <end position="25"/>
    </location>
</feature>
<dbReference type="InterPro" id="IPR008795">
    <property type="entry name" value="Prominin"/>
</dbReference>
<comment type="similarity">
    <text evidence="2">Belongs to the prominin family.</text>
</comment>
<keyword evidence="8" id="KW-0732">Signal</keyword>
<evidence type="ECO:0000256" key="5">
    <source>
        <dbReference type="ARBA" id="ARBA00023136"/>
    </source>
</evidence>
<dbReference type="EMBL" id="HBUF01254669">
    <property type="protein sequence ID" value="CAG6681209.1"/>
    <property type="molecule type" value="Transcribed_RNA"/>
</dbReference>
<evidence type="ECO:0000256" key="8">
    <source>
        <dbReference type="SAM" id="SignalP"/>
    </source>
</evidence>
<name>A0A8D8T7R7_9HEMI</name>
<feature type="transmembrane region" description="Helical" evidence="7">
    <location>
        <begin position="144"/>
        <end position="164"/>
    </location>
</feature>
<sequence>MIKMKLSHWLLIGAFFIVHHQSVCTHGAIQFPVPKKGDNYIVQPEECNGTVAFPVFSFLKYILSFLQPNEGPIELIQLILSRTIPTDTSTILRLVHLEIGYIILGVAILVVMLMLPCILLTQACCGEYDLTEYEKGSRMCKRSLVFVLQMMLICVLVTIVGMVSTNEEMSTHLRRASHMSKSALEDMSTFVNNAQLEISAVIMDSYDFVFTHIDDQLEHVENLLGAPIQKEIAKETGIDVALVSLTEVTLEIKKLAERIGSLLGDCAIFKDKIIETEQKLQDVRSQILLFKKQCPDKERILCETIEGDGLEIVLKIDKIYKDAKFLTLKEWDTDLLILDVHKIRNEFVNLPLKIVKDTREKRADIKHELIVQRRMLEDAVSAAKNLAKDLTQRIFLSQRKVENYSELFDKADFWRWTVGIGCTLLVLLLWIILTIGVCYSCCADGYTASSILTFYMILLSLCSPFLWGALFALFSIAGHTDLVLCTPLTSAPEYRVISKFVDDTGSNGNYFLSSYVYNNRSFNVPLRDVLNECSKDKPIYDVVNLNSIINVDKLTDQTKWARLNLIIDEFQVNISNLQISTPHLNNQLVAISVNLNIDFTQHRALLTAELTRKHVDSFADQLENISNQIKDLSTVARLETLTTRIKRLSVSHLEPLEKMKENLVFQMTALELSTMPLLRQLNQSISHLKTIQYFVQEHATSIATNKRDAFVTILNEYIFEYRKHINSAIKTSVGKCKQIVTNVQRISCLLCTLSLNMLNMFWLFMFLAVVSLYVSAFVGNSLVVCLKRQLLGSLTINNGHVLHGGGGSGWNTPRISEERSQVW</sequence>
<evidence type="ECO:0000256" key="2">
    <source>
        <dbReference type="ARBA" id="ARBA00006058"/>
    </source>
</evidence>
<feature type="transmembrane region" description="Helical" evidence="7">
    <location>
        <begin position="451"/>
        <end position="477"/>
    </location>
</feature>
<accession>A0A8D8T7R7</accession>
<keyword evidence="5 7" id="KW-0472">Membrane</keyword>
<feature type="transmembrane region" description="Helical" evidence="7">
    <location>
        <begin position="413"/>
        <end position="439"/>
    </location>
</feature>
<proteinExistence type="inferred from homology"/>